<evidence type="ECO:0000256" key="2">
    <source>
        <dbReference type="ARBA" id="ARBA00022679"/>
    </source>
</evidence>
<dbReference type="Gene3D" id="3.30.70.270">
    <property type="match status" value="1"/>
</dbReference>
<dbReference type="PROSITE" id="PS50507">
    <property type="entry name" value="RDRP_SSRNA_POS"/>
    <property type="match status" value="1"/>
</dbReference>
<feature type="domain" description="SF3 helicase" evidence="10">
    <location>
        <begin position="321"/>
        <end position="494"/>
    </location>
</feature>
<dbReference type="Pfam" id="PF00680">
    <property type="entry name" value="RdRP_1"/>
    <property type="match status" value="1"/>
</dbReference>
<keyword evidence="3" id="KW-0548">Nucleotidyltransferase</keyword>
<evidence type="ECO:0000259" key="10">
    <source>
        <dbReference type="PROSITE" id="PS51218"/>
    </source>
</evidence>
<dbReference type="InterPro" id="IPR007094">
    <property type="entry name" value="RNA-dir_pol_PSvirus"/>
</dbReference>
<keyword evidence="8" id="KW-1133">Transmembrane helix</keyword>
<evidence type="ECO:0000256" key="6">
    <source>
        <dbReference type="ARBA" id="ARBA00022840"/>
    </source>
</evidence>
<dbReference type="InterPro" id="IPR001205">
    <property type="entry name" value="RNA-dir_pol_C"/>
</dbReference>
<dbReference type="GO" id="GO:0006351">
    <property type="term" value="P:DNA-templated transcription"/>
    <property type="evidence" value="ECO:0007669"/>
    <property type="project" value="InterPro"/>
</dbReference>
<dbReference type="InterPro" id="IPR014759">
    <property type="entry name" value="Helicase_SF3_ssRNA_vir"/>
</dbReference>
<accession>A0A023NFV2</accession>
<evidence type="ECO:0000256" key="5">
    <source>
        <dbReference type="ARBA" id="ARBA00022801"/>
    </source>
</evidence>
<dbReference type="PROSITE" id="PS51218">
    <property type="entry name" value="SF3_HELICASE_2"/>
    <property type="match status" value="1"/>
</dbReference>
<organism evidence="11">
    <name type="scientific">Spodoptera exigua virus AKJ-2014</name>
    <dbReference type="NCBI Taxonomy" id="1453322"/>
    <lineage>
        <taxon>Viruses</taxon>
        <taxon>Riboviria</taxon>
        <taxon>Orthornavirae</taxon>
        <taxon>Pisuviricota</taxon>
        <taxon>Pisoniviricetes</taxon>
        <taxon>Picornavirales</taxon>
        <taxon>Picornaviridae</taxon>
    </lineage>
</organism>
<dbReference type="InterPro" id="IPR043502">
    <property type="entry name" value="DNA/RNA_pol_sf"/>
</dbReference>
<proteinExistence type="predicted"/>
<reference evidence="11" key="1">
    <citation type="submission" date="2014-01" db="EMBL/GenBank/DDBJ databases">
        <title>Simultaneous and persistent infections of picornaviruses in the Lepidoptera Spodoptera exigua.</title>
        <authorList>
            <person name="Jakubowska A.K."/>
            <person name="D'Angiolo M."/>
            <person name="Millan-Leiva A."/>
            <person name="Blanca J.M."/>
            <person name="Herrero S."/>
        </authorList>
    </citation>
    <scope>NUCLEOTIDE SEQUENCE</scope>
</reference>
<dbReference type="InterPro" id="IPR000605">
    <property type="entry name" value="Helicase_SF3_ssDNA/RNA_vir"/>
</dbReference>
<evidence type="ECO:0000256" key="8">
    <source>
        <dbReference type="SAM" id="Phobius"/>
    </source>
</evidence>
<feature type="transmembrane region" description="Helical" evidence="8">
    <location>
        <begin position="27"/>
        <end position="46"/>
    </location>
</feature>
<keyword evidence="7" id="KW-0693">Viral RNA replication</keyword>
<dbReference type="GO" id="GO:0003968">
    <property type="term" value="F:RNA-directed RNA polymerase activity"/>
    <property type="evidence" value="ECO:0007669"/>
    <property type="project" value="UniProtKB-KW"/>
</dbReference>
<evidence type="ECO:0000313" key="11">
    <source>
        <dbReference type="EMBL" id="AHX00963.1"/>
    </source>
</evidence>
<dbReference type="GO" id="GO:0005524">
    <property type="term" value="F:ATP binding"/>
    <property type="evidence" value="ECO:0007669"/>
    <property type="project" value="UniProtKB-KW"/>
</dbReference>
<keyword evidence="2" id="KW-0808">Transferase</keyword>
<dbReference type="EMBL" id="KJ186789">
    <property type="protein sequence ID" value="AHX00963.1"/>
    <property type="molecule type" value="Genomic_RNA"/>
</dbReference>
<evidence type="ECO:0000256" key="3">
    <source>
        <dbReference type="ARBA" id="ARBA00022695"/>
    </source>
</evidence>
<keyword evidence="1" id="KW-0696">RNA-directed RNA polymerase</keyword>
<dbReference type="InterPro" id="IPR043128">
    <property type="entry name" value="Rev_trsase/Diguanyl_cyclase"/>
</dbReference>
<keyword evidence="5" id="KW-0378">Hydrolase</keyword>
<keyword evidence="8" id="KW-0812">Transmembrane</keyword>
<evidence type="ECO:0000256" key="1">
    <source>
        <dbReference type="ARBA" id="ARBA00022484"/>
    </source>
</evidence>
<name>A0A023NFV2_9PICO</name>
<sequence length="1856" mass="209158">MSITKRIINQCVLINQTVLYALQKKEYALLGVVLILLGLVFNVPLTNTFMEMFLYTMVVRFLMGSPMEVITTFFTQLTNYSETFVTQVKEVTVEAVSEGLRDIRDAATPDIVSFKNLSTNFLDHKIGIATCVASASQATSAVQVGSEIIKVGSMLGLEKSLLGNVVNAVVHRGADLVIPRIDEHGLEDCVPLVATAAAMAGTEFLDFNIETTLKRAAQNTKAMETLVAHTRKVCEQSGIIQRPGYTELMKINERIEKLRDETLWITQMLGINGSVFNTPDGKKRVTEYKHEIDSLMRELKNIGQSTVKDTSLYTELHYHLVKSMDMLSQISAIQASSGLRMVPVGINIFGDSQIGKSMLVQEINKRVQQQLLAEHVNLPRVGQWQIWHMQQRDEFDTNYYSQEVAYCDDGWSDKTNKDHQQWLNFISPAPIGTVQAQLNQKGAPFQANMCIVTSNTLPRTSIAINNINALHARFPVCVKATRIGRPSSTYDPDFKHLKFSVGTMTMQLNPETSNCVELDLNGITKMIVRHLKKNLELYQSQTTIISQAQDIVDQAPATLEQHVDRHELPAVRSQGMPRLEGTRLKEILGLKREWRTARNQPPIIGLNQFGRWTQYLRHRTTNQTVAEWVAGSPDLTAFEFISALGIWIVPPEHIEAFKVAFAEQPIIRVEDHYETPYYWGPRIEGGSLLVVHVPAVDVIIDNFLTSTGMEQEIREFHRAIASMAITLGVQVFLGCVDANVALELLGTAVSVATWSPMLRETPWYQAFRHSAGLVAAKTLAAVFSPFTALYQRIHSRISQITIRIGDILVSMSISLLELIGVEVTPTTETWLVGASTVAIEMLTAAVVVVIGYLLIQLYKKMTAPPVDQVIEHGRSYEGKVKKEKLREKTKSGKMMKIRQHAESKNVQSYSQEHIQKDVDWKEHLLDMMDEGLSAGTDALYYSFTPQDRTVVFEHFKNDVNMTGTDYLKFERMRVPIDDPDPELVQLVSAVCYEFEKSGTQTEVENYLVNILDKISGLVGQTNIKLVVSTEVTDDDMYRIQCFICIPRREEKGKQITHTRKHLKEAEAFVAVLQGCEPTQLVDSIIQHGLHVDIKSVRNRFEVAVTGIVSPTSVCHGFGLGSGTTVICNAHITCKDGIVLVRRRGETSGRYQVAQVTSFDNLRDLAFCRILPVDQAGAPVSTLRPEVLIPHHKNLTYQPFPDLTPHLMSFKDLMDLNGSAVMVVAPRSDLVITGTLGYSEGWFSAGLQQFERKHITITGLAVTLELPQKGDSGGVMMATTRKMNNGIIGIYTGTSKRTLLGAYLVREDFVELHGLHQEDTWMQLIAPMKTHNVPDGSAVTAIGEYRYDNVPISRPQHVKWVRAPWGFTVTTAPPPLSPHDERIEVELPKNSLGEPSLLMKQVLPLAEAIPDVNQQHLDQYVKYRVEQLRVLMQIADTPEDLDAVFEYGINGHPTNEHVKGIYTNSSSGLPWTSSSDRQLKKDMLDTDPLTGHVSVNDKGHALRKRVYTILERANNGVRSVVLVASKLKDQCIKLKHVKNGKVRVFHAVPVEKIIADSSLFGNFKEAYMNLGLRLDHAIGIDPNSPQWGEIVKHLKHDLYLDMDFTQYDKRMHSQCMYAFYSIIRGLIKDKWSNARDVLGDMSVRSWVVDYKSVYETSRGNKSGEFLTTVINSEVNRMYSWLAWVAITGRSDYTEWQENVSLVTFGDDKLEGVSETFSGIYHYQALKEFYSGIGHTITSDTLDDSGQRFSKLDELKFLKRKFVSVDGVITAPLEVESIENPFVWTQMMDFDFGLWKPLIAESLLEASLHGREYYEFFVNMLKKCKSRVLLREIIDLLLSEYDDSKRKMMERYVGHRIW</sequence>
<dbReference type="Pfam" id="PF00910">
    <property type="entry name" value="RNA_helicase"/>
    <property type="match status" value="1"/>
</dbReference>
<dbReference type="GO" id="GO:0003724">
    <property type="term" value="F:RNA helicase activity"/>
    <property type="evidence" value="ECO:0007669"/>
    <property type="project" value="InterPro"/>
</dbReference>
<dbReference type="GO" id="GO:0016787">
    <property type="term" value="F:hydrolase activity"/>
    <property type="evidence" value="ECO:0007669"/>
    <property type="project" value="UniProtKB-KW"/>
</dbReference>
<dbReference type="GO" id="GO:0003723">
    <property type="term" value="F:RNA binding"/>
    <property type="evidence" value="ECO:0007669"/>
    <property type="project" value="InterPro"/>
</dbReference>
<dbReference type="Gene3D" id="1.20.960.20">
    <property type="match status" value="1"/>
</dbReference>
<keyword evidence="6" id="KW-0067">ATP-binding</keyword>
<evidence type="ECO:0000256" key="4">
    <source>
        <dbReference type="ARBA" id="ARBA00022741"/>
    </source>
</evidence>
<evidence type="ECO:0000256" key="7">
    <source>
        <dbReference type="ARBA" id="ARBA00022953"/>
    </source>
</evidence>
<keyword evidence="4" id="KW-0547">Nucleotide-binding</keyword>
<evidence type="ECO:0000259" key="9">
    <source>
        <dbReference type="PROSITE" id="PS50507"/>
    </source>
</evidence>
<protein>
    <submittedName>
        <fullName evidence="11">ORF2 protein</fullName>
    </submittedName>
</protein>
<dbReference type="SUPFAM" id="SSF56672">
    <property type="entry name" value="DNA/RNA polymerases"/>
    <property type="match status" value="1"/>
</dbReference>
<feature type="domain" description="RdRp catalytic" evidence="9">
    <location>
        <begin position="1596"/>
        <end position="1719"/>
    </location>
</feature>
<dbReference type="GO" id="GO:0039694">
    <property type="term" value="P:viral RNA genome replication"/>
    <property type="evidence" value="ECO:0007669"/>
    <property type="project" value="InterPro"/>
</dbReference>
<keyword evidence="8" id="KW-0472">Membrane</keyword>